<dbReference type="GO" id="GO:0015386">
    <property type="term" value="F:potassium:proton antiporter activity"/>
    <property type="evidence" value="ECO:0007669"/>
    <property type="project" value="TreeGrafter"/>
</dbReference>
<dbReference type="Pfam" id="PF00999">
    <property type="entry name" value="Na_H_Exchanger"/>
    <property type="match status" value="1"/>
</dbReference>
<keyword evidence="8 10" id="KW-0472">Membrane</keyword>
<feature type="transmembrane region" description="Helical" evidence="10">
    <location>
        <begin position="248"/>
        <end position="267"/>
    </location>
</feature>
<accession>A0A6L6QIU4</accession>
<feature type="transmembrane region" description="Helical" evidence="10">
    <location>
        <begin position="36"/>
        <end position="57"/>
    </location>
</feature>
<keyword evidence="6 10" id="KW-0915">Sodium</keyword>
<reference evidence="13 14" key="1">
    <citation type="submission" date="2019-11" db="EMBL/GenBank/DDBJ databases">
        <title>Type strains purchased from KCTC, JCM and DSMZ.</title>
        <authorList>
            <person name="Lu H."/>
        </authorList>
    </citation>
    <scope>NUCLEOTIDE SEQUENCE [LARGE SCALE GENOMIC DNA]</scope>
    <source>
        <strain evidence="13 14">JCM 31587</strain>
    </source>
</reference>
<keyword evidence="11" id="KW-0175">Coiled coil</keyword>
<feature type="transmembrane region" description="Helical" evidence="10">
    <location>
        <begin position="63"/>
        <end position="80"/>
    </location>
</feature>
<evidence type="ECO:0000256" key="3">
    <source>
        <dbReference type="ARBA" id="ARBA00022475"/>
    </source>
</evidence>
<feature type="transmembrane region" description="Helical" evidence="10">
    <location>
        <begin position="92"/>
        <end position="115"/>
    </location>
</feature>
<dbReference type="GO" id="GO:0015385">
    <property type="term" value="F:sodium:proton antiporter activity"/>
    <property type="evidence" value="ECO:0007669"/>
    <property type="project" value="InterPro"/>
</dbReference>
<organism evidence="13 14">
    <name type="scientific">Massilia eburnea</name>
    <dbReference type="NCBI Taxonomy" id="1776165"/>
    <lineage>
        <taxon>Bacteria</taxon>
        <taxon>Pseudomonadati</taxon>
        <taxon>Pseudomonadota</taxon>
        <taxon>Betaproteobacteria</taxon>
        <taxon>Burkholderiales</taxon>
        <taxon>Oxalobacteraceae</taxon>
        <taxon>Telluria group</taxon>
        <taxon>Massilia</taxon>
    </lineage>
</organism>
<proteinExistence type="inferred from homology"/>
<sequence length="558" mass="60285">MASPYNARMDSIEIVLAMLLAVIASAYMTRMLPAGIPLPLVQIGLGAGIAAWSGHGIQLDPELFFLLFIPPLLFLDGWRIPNTGLFRDRVVILELALGLVIFTVLGAGYLIHWMIPAMPLAVAFALAAILSPTDPIAVGSIASRAPIPKRLMHILEGEALLNDASGLVCFRFAVAAALTGTFSLTSASLTFVWLAAVGIAAGVGVTSAVAWLQGRLTSRYGEPSGSPILVSLLIPFGAYLVAERMHASGILAAVAAGITMSYVELGGQALAATRIQRTAVWDTVQFTLNGVMFVLLGEQLPDILRGASESLEQSGHINSWWLVLYAFAISFGLIALRFLWVWATLRVTLYRRSRRAGAGNGERPHWRLLLATALAGARGAITLAGVLTLPLALPDGDPFPARDLTILLASSVILISLLAASIGLPRLLGGMHFPEEPAERQQEDMARRQAASAAIAAIERAELALADAHHPDVLPQAAARVIALYEYRLNVAWSAEDQNKEHFRKLDRAERELRLAAMEAERQAIFDLARHHHISDETARKLVREIDLVEARHQKQAK</sequence>
<evidence type="ECO:0000256" key="11">
    <source>
        <dbReference type="SAM" id="Coils"/>
    </source>
</evidence>
<keyword evidence="2 10" id="KW-0813">Transport</keyword>
<gene>
    <name evidence="13" type="ORF">GM658_16035</name>
</gene>
<feature type="transmembrane region" description="Helical" evidence="10">
    <location>
        <begin position="404"/>
        <end position="424"/>
    </location>
</feature>
<dbReference type="PANTHER" id="PTHR10110">
    <property type="entry name" value="SODIUM/HYDROGEN EXCHANGER"/>
    <property type="match status" value="1"/>
</dbReference>
<dbReference type="Proteomes" id="UP000472320">
    <property type="component" value="Unassembled WGS sequence"/>
</dbReference>
<comment type="subcellular location">
    <subcellularLocation>
        <location evidence="10">Cell inner membrane</location>
        <topology evidence="10">Multi-pass membrane protein</topology>
    </subcellularLocation>
    <subcellularLocation>
        <location evidence="1">Cell membrane</location>
        <topology evidence="1">Multi-pass membrane protein</topology>
    </subcellularLocation>
</comment>
<evidence type="ECO:0000256" key="9">
    <source>
        <dbReference type="ARBA" id="ARBA00023201"/>
    </source>
</evidence>
<evidence type="ECO:0000256" key="8">
    <source>
        <dbReference type="ARBA" id="ARBA00023136"/>
    </source>
</evidence>
<feature type="coiled-coil region" evidence="11">
    <location>
        <begin position="492"/>
        <end position="523"/>
    </location>
</feature>
<comment type="function">
    <text evidence="10">Na(+)/H(+) antiporter that extrudes sodium in exchange for external protons.</text>
</comment>
<keyword evidence="7 10" id="KW-0406">Ion transport</keyword>
<evidence type="ECO:0000256" key="2">
    <source>
        <dbReference type="ARBA" id="ARBA00022448"/>
    </source>
</evidence>
<feature type="domain" description="Cation/H+ exchanger transmembrane" evidence="12">
    <location>
        <begin position="20"/>
        <end position="428"/>
    </location>
</feature>
<keyword evidence="10" id="KW-0050">Antiport</keyword>
<dbReference type="PANTHER" id="PTHR10110:SF86">
    <property type="entry name" value="SODIUM_HYDROGEN EXCHANGER 7"/>
    <property type="match status" value="1"/>
</dbReference>
<dbReference type="EMBL" id="WNKX01000011">
    <property type="protein sequence ID" value="MTW12115.1"/>
    <property type="molecule type" value="Genomic_DNA"/>
</dbReference>
<protein>
    <submittedName>
        <fullName evidence="13">Na+/H+ antiporter</fullName>
    </submittedName>
</protein>
<evidence type="ECO:0000313" key="13">
    <source>
        <dbReference type="EMBL" id="MTW12115.1"/>
    </source>
</evidence>
<evidence type="ECO:0000256" key="6">
    <source>
        <dbReference type="ARBA" id="ARBA00023053"/>
    </source>
</evidence>
<evidence type="ECO:0000313" key="14">
    <source>
        <dbReference type="Proteomes" id="UP000472320"/>
    </source>
</evidence>
<keyword evidence="5 10" id="KW-1133">Transmembrane helix</keyword>
<dbReference type="AlphaFoldDB" id="A0A6L6QIU4"/>
<keyword evidence="9 10" id="KW-0739">Sodium transport</keyword>
<feature type="transmembrane region" description="Helical" evidence="10">
    <location>
        <begin position="191"/>
        <end position="212"/>
    </location>
</feature>
<name>A0A6L6QIU4_9BURK</name>
<feature type="transmembrane region" description="Helical" evidence="10">
    <location>
        <begin position="320"/>
        <end position="345"/>
    </location>
</feature>
<feature type="transmembrane region" description="Helical" evidence="10">
    <location>
        <begin position="224"/>
        <end position="242"/>
    </location>
</feature>
<dbReference type="OrthoDB" id="9809206at2"/>
<evidence type="ECO:0000259" key="12">
    <source>
        <dbReference type="Pfam" id="PF00999"/>
    </source>
</evidence>
<evidence type="ECO:0000256" key="5">
    <source>
        <dbReference type="ARBA" id="ARBA00022989"/>
    </source>
</evidence>
<feature type="transmembrane region" description="Helical" evidence="10">
    <location>
        <begin position="12"/>
        <end position="29"/>
    </location>
</feature>
<dbReference type="Gene3D" id="6.10.140.1330">
    <property type="match status" value="1"/>
</dbReference>
<evidence type="ECO:0000256" key="10">
    <source>
        <dbReference type="RuleBase" id="RU366002"/>
    </source>
</evidence>
<evidence type="ECO:0000256" key="1">
    <source>
        <dbReference type="ARBA" id="ARBA00004651"/>
    </source>
</evidence>
<dbReference type="InterPro" id="IPR006153">
    <property type="entry name" value="Cation/H_exchanger_TM"/>
</dbReference>
<dbReference type="NCBIfam" id="TIGR00831">
    <property type="entry name" value="a_cpa1"/>
    <property type="match status" value="1"/>
</dbReference>
<dbReference type="InterPro" id="IPR018422">
    <property type="entry name" value="Cation/H_exchanger_CPA1"/>
</dbReference>
<keyword evidence="14" id="KW-1185">Reference proteome</keyword>
<feature type="transmembrane region" description="Helical" evidence="10">
    <location>
        <begin position="366"/>
        <end position="392"/>
    </location>
</feature>
<comment type="caution">
    <text evidence="13">The sequence shown here is derived from an EMBL/GenBank/DDBJ whole genome shotgun (WGS) entry which is preliminary data.</text>
</comment>
<evidence type="ECO:0000256" key="7">
    <source>
        <dbReference type="ARBA" id="ARBA00023065"/>
    </source>
</evidence>
<keyword evidence="10" id="KW-0997">Cell inner membrane</keyword>
<keyword evidence="3" id="KW-1003">Cell membrane</keyword>
<dbReference type="GO" id="GO:0051453">
    <property type="term" value="P:regulation of intracellular pH"/>
    <property type="evidence" value="ECO:0007669"/>
    <property type="project" value="TreeGrafter"/>
</dbReference>
<dbReference type="GO" id="GO:0098719">
    <property type="term" value="P:sodium ion import across plasma membrane"/>
    <property type="evidence" value="ECO:0007669"/>
    <property type="project" value="TreeGrafter"/>
</dbReference>
<keyword evidence="4 10" id="KW-0812">Transmembrane</keyword>
<feature type="transmembrane region" description="Helical" evidence="10">
    <location>
        <begin position="164"/>
        <end position="185"/>
    </location>
</feature>
<feature type="transmembrane region" description="Helical" evidence="10">
    <location>
        <begin position="121"/>
        <end position="143"/>
    </location>
</feature>
<comment type="similarity">
    <text evidence="10">Belongs to the monovalent cation:proton antiporter 1 (CPA1) transporter (TC 2.A.36) family.</text>
</comment>
<dbReference type="GO" id="GO:0005886">
    <property type="term" value="C:plasma membrane"/>
    <property type="evidence" value="ECO:0007669"/>
    <property type="project" value="UniProtKB-SubCell"/>
</dbReference>
<dbReference type="InterPro" id="IPR004705">
    <property type="entry name" value="Cation/H_exchanger_CPA1_bac"/>
</dbReference>
<evidence type="ECO:0000256" key="4">
    <source>
        <dbReference type="ARBA" id="ARBA00022692"/>
    </source>
</evidence>